<keyword evidence="1" id="KW-0812">Transmembrane</keyword>
<evidence type="ECO:0000313" key="3">
    <source>
        <dbReference type="Proteomes" id="UP001225356"/>
    </source>
</evidence>
<name>A0ABT9QU92_9ACTN</name>
<evidence type="ECO:0000313" key="2">
    <source>
        <dbReference type="EMBL" id="MDP9850320.1"/>
    </source>
</evidence>
<comment type="caution">
    <text evidence="2">The sequence shown here is derived from an EMBL/GenBank/DDBJ whole genome shotgun (WGS) entry which is preliminary data.</text>
</comment>
<proteinExistence type="predicted"/>
<protein>
    <submittedName>
        <fullName evidence="2">Uncharacterized protein</fullName>
    </submittedName>
</protein>
<organism evidence="2 3">
    <name type="scientific">Streptosporangium lutulentum</name>
    <dbReference type="NCBI Taxonomy" id="1461250"/>
    <lineage>
        <taxon>Bacteria</taxon>
        <taxon>Bacillati</taxon>
        <taxon>Actinomycetota</taxon>
        <taxon>Actinomycetes</taxon>
        <taxon>Streptosporangiales</taxon>
        <taxon>Streptosporangiaceae</taxon>
        <taxon>Streptosporangium</taxon>
    </lineage>
</organism>
<dbReference type="EMBL" id="JAUSQU010000002">
    <property type="protein sequence ID" value="MDP9850320.1"/>
    <property type="molecule type" value="Genomic_DNA"/>
</dbReference>
<dbReference type="Proteomes" id="UP001225356">
    <property type="component" value="Unassembled WGS sequence"/>
</dbReference>
<feature type="transmembrane region" description="Helical" evidence="1">
    <location>
        <begin position="582"/>
        <end position="602"/>
    </location>
</feature>
<accession>A0ABT9QU92</accession>
<reference evidence="2 3" key="1">
    <citation type="submission" date="2023-07" db="EMBL/GenBank/DDBJ databases">
        <title>Sequencing the genomes of 1000 actinobacteria strains.</title>
        <authorList>
            <person name="Klenk H.-P."/>
        </authorList>
    </citation>
    <scope>NUCLEOTIDE SEQUENCE [LARGE SCALE GENOMIC DNA]</scope>
    <source>
        <strain evidence="2 3">DSM 46740</strain>
    </source>
</reference>
<sequence>MTTAPATLDAPTAAATSAAPTIRQQIRAYLNVVLAADTTQSAAALLQVDRARMLKAVHGADLVAGVYAEWLREHQDAALKDTAPLTSFDELSMACAPIPRWTRDMHGFLCVCCAENQAQVRTTDDDADLCRICARRELALQPGEVRLLSHPAAHGHLMGPGLYTDGRARHQVPQIEVPLTDGSTARYTAGDIIAFASTYKGLTVDTDALSGDIARPQLQLTAHTTAEGHTFALTVVFDYDPTPQHGDGGGAAAYGFRLTTATLTDSRGRISAAGDLHELLDAITRGEPADTSTTTDKEIFMPVRETPTLTTVAPPAGQAQPFLSDTAILDFALVVWADGEPFDPSKLNTVLQITGQSWTWLLARLGERVITGLLAYDPATGTYQVIDPHALEGAVRAVKGVYDASHDPLARPTTIALAAVPNSPAVLSPAYAGHVYAVLPEQARAVFDHALGHFAHGELFTPAQLVDVLDVTGQSRSWLLERLADKRAAGLLRRDAEQATYTVADTFGVLADARRAEIELTDQLDAPGEREDLADLADNDLPPATAHQSAIPNPYRAVAIARAVFGLSAVILFFASLAAAPAAILIALAVVVGTAALVYIRLARPRI</sequence>
<evidence type="ECO:0000256" key="1">
    <source>
        <dbReference type="SAM" id="Phobius"/>
    </source>
</evidence>
<keyword evidence="1" id="KW-1133">Transmembrane helix</keyword>
<dbReference type="RefSeq" id="WP_307569278.1">
    <property type="nucleotide sequence ID" value="NZ_JAUSQU010000002.1"/>
</dbReference>
<keyword evidence="1" id="KW-0472">Membrane</keyword>
<gene>
    <name evidence="2" type="ORF">J2853_009616</name>
</gene>
<keyword evidence="3" id="KW-1185">Reference proteome</keyword>